<gene>
    <name evidence="1" type="ORF">SAMN04489723_107164</name>
</gene>
<proteinExistence type="predicted"/>
<organism evidence="1 2">
    <name type="scientific">Algoriphagus aquimarinus</name>
    <dbReference type="NCBI Taxonomy" id="237018"/>
    <lineage>
        <taxon>Bacteria</taxon>
        <taxon>Pseudomonadati</taxon>
        <taxon>Bacteroidota</taxon>
        <taxon>Cytophagia</taxon>
        <taxon>Cytophagales</taxon>
        <taxon>Cyclobacteriaceae</taxon>
        <taxon>Algoriphagus</taxon>
    </lineage>
</organism>
<keyword evidence="2" id="KW-1185">Reference proteome</keyword>
<protein>
    <submittedName>
        <fullName evidence="1">Uncharacterized protein</fullName>
    </submittedName>
</protein>
<evidence type="ECO:0000313" key="2">
    <source>
        <dbReference type="Proteomes" id="UP000198790"/>
    </source>
</evidence>
<dbReference type="Proteomes" id="UP000198790">
    <property type="component" value="Unassembled WGS sequence"/>
</dbReference>
<sequence>MDMQVTESKENYKVTVSEEFSFLFFLNFHLYNLLQKKRNIVFT</sequence>
<reference evidence="1 2" key="1">
    <citation type="submission" date="2016-10" db="EMBL/GenBank/DDBJ databases">
        <authorList>
            <person name="de Groot N.N."/>
        </authorList>
    </citation>
    <scope>NUCLEOTIDE SEQUENCE [LARGE SCALE GENOMIC DNA]</scope>
    <source>
        <strain evidence="1 2">DSM 23399</strain>
    </source>
</reference>
<accession>A0A1I1A8A7</accession>
<evidence type="ECO:0000313" key="1">
    <source>
        <dbReference type="EMBL" id="SFB32670.1"/>
    </source>
</evidence>
<dbReference type="EMBL" id="FOKK01000007">
    <property type="protein sequence ID" value="SFB32670.1"/>
    <property type="molecule type" value="Genomic_DNA"/>
</dbReference>
<name>A0A1I1A8A7_9BACT</name>
<dbReference type="AlphaFoldDB" id="A0A1I1A8A7"/>